<comment type="caution">
    <text evidence="4">The sequence shown here is derived from an EMBL/GenBank/DDBJ whole genome shotgun (WGS) entry which is preliminary data.</text>
</comment>
<dbReference type="GO" id="GO:0019323">
    <property type="term" value="P:pentose catabolic process"/>
    <property type="evidence" value="ECO:0007669"/>
    <property type="project" value="TreeGrafter"/>
</dbReference>
<dbReference type="Proteomes" id="UP000460298">
    <property type="component" value="Unassembled WGS sequence"/>
</dbReference>
<dbReference type="GO" id="GO:0016832">
    <property type="term" value="F:aldehyde-lyase activity"/>
    <property type="evidence" value="ECO:0007669"/>
    <property type="project" value="TreeGrafter"/>
</dbReference>
<sequence>MKTATRKIAYAKERQSIVDLCIELSHIGFLAGVGGNVALRLSDSEFAVTPSAADYYTMKAEDICLLNIRTLERLDSDNSFTPSVESGLHAALLLRRPNLKASVHTHQPLASAAALLHRPIPLKGEDRALLGKEVALVNYGPSGSSLLVSALKKALRDDVNSYLLRNHGLVCAAPTLALGLDGVRRIEKASADFMLELIHANKTTALSPALLSHIEGLLKDALHA</sequence>
<dbReference type="SMART" id="SM01007">
    <property type="entry name" value="Aldolase_II"/>
    <property type="match status" value="1"/>
</dbReference>
<dbReference type="SUPFAM" id="SSF53639">
    <property type="entry name" value="AraD/HMP-PK domain-like"/>
    <property type="match status" value="1"/>
</dbReference>
<dbReference type="InterPro" id="IPR050197">
    <property type="entry name" value="Aldolase_class_II_sugar_metab"/>
</dbReference>
<dbReference type="GO" id="GO:0005829">
    <property type="term" value="C:cytosol"/>
    <property type="evidence" value="ECO:0007669"/>
    <property type="project" value="TreeGrafter"/>
</dbReference>
<name>A0A833H5L9_9LEPT</name>
<protein>
    <submittedName>
        <fullName evidence="4">Class II aldolase/adducin family protein</fullName>
    </submittedName>
</protein>
<evidence type="ECO:0000256" key="1">
    <source>
        <dbReference type="ARBA" id="ARBA00022723"/>
    </source>
</evidence>
<accession>A0A833H5L9</accession>
<reference evidence="4 5" key="1">
    <citation type="submission" date="2019-10" db="EMBL/GenBank/DDBJ databases">
        <title>Extracellular Electron Transfer in a Candidatus Methanoperedens spp. Enrichment Culture.</title>
        <authorList>
            <person name="Berger S."/>
            <person name="Rangel Shaw D."/>
            <person name="Berben T."/>
            <person name="In 'T Zandt M."/>
            <person name="Frank J."/>
            <person name="Reimann J."/>
            <person name="Jetten M.S.M."/>
            <person name="Welte C.U."/>
        </authorList>
    </citation>
    <scope>NUCLEOTIDE SEQUENCE [LARGE SCALE GENOMIC DNA]</scope>
    <source>
        <strain evidence="4">SB12</strain>
    </source>
</reference>
<proteinExistence type="predicted"/>
<dbReference type="EMBL" id="WBUI01000001">
    <property type="protein sequence ID" value="KAB2935318.1"/>
    <property type="molecule type" value="Genomic_DNA"/>
</dbReference>
<evidence type="ECO:0000256" key="2">
    <source>
        <dbReference type="ARBA" id="ARBA00023239"/>
    </source>
</evidence>
<dbReference type="Pfam" id="PF00596">
    <property type="entry name" value="Aldolase_II"/>
    <property type="match status" value="1"/>
</dbReference>
<dbReference type="GO" id="GO:0046872">
    <property type="term" value="F:metal ion binding"/>
    <property type="evidence" value="ECO:0007669"/>
    <property type="project" value="UniProtKB-KW"/>
</dbReference>
<evidence type="ECO:0000259" key="3">
    <source>
        <dbReference type="SMART" id="SM01007"/>
    </source>
</evidence>
<dbReference type="PANTHER" id="PTHR22789:SF0">
    <property type="entry name" value="3-OXO-TETRONATE 4-PHOSPHATE DECARBOXYLASE-RELATED"/>
    <property type="match status" value="1"/>
</dbReference>
<dbReference type="InterPro" id="IPR001303">
    <property type="entry name" value="Aldolase_II/adducin_N"/>
</dbReference>
<dbReference type="PANTHER" id="PTHR22789">
    <property type="entry name" value="FUCULOSE PHOSPHATE ALDOLASE"/>
    <property type="match status" value="1"/>
</dbReference>
<evidence type="ECO:0000313" key="4">
    <source>
        <dbReference type="EMBL" id="KAB2935318.1"/>
    </source>
</evidence>
<organism evidence="4 5">
    <name type="scientific">Leptonema illini</name>
    <dbReference type="NCBI Taxonomy" id="183"/>
    <lineage>
        <taxon>Bacteria</taxon>
        <taxon>Pseudomonadati</taxon>
        <taxon>Spirochaetota</taxon>
        <taxon>Spirochaetia</taxon>
        <taxon>Leptospirales</taxon>
        <taxon>Leptospiraceae</taxon>
        <taxon>Leptonema</taxon>
    </lineage>
</organism>
<gene>
    <name evidence="4" type="ORF">F9K24_00905</name>
</gene>
<evidence type="ECO:0000313" key="5">
    <source>
        <dbReference type="Proteomes" id="UP000460298"/>
    </source>
</evidence>
<keyword evidence="1" id="KW-0479">Metal-binding</keyword>
<dbReference type="Gene3D" id="3.40.225.10">
    <property type="entry name" value="Class II aldolase/adducin N-terminal domain"/>
    <property type="match status" value="1"/>
</dbReference>
<keyword evidence="2" id="KW-0456">Lyase</keyword>
<feature type="domain" description="Class II aldolase/adducin N-terminal" evidence="3">
    <location>
        <begin position="15"/>
        <end position="194"/>
    </location>
</feature>
<dbReference type="InterPro" id="IPR036409">
    <property type="entry name" value="Aldolase_II/adducin_N_sf"/>
</dbReference>
<dbReference type="AlphaFoldDB" id="A0A833H5L9"/>